<dbReference type="Proteomes" id="UP000037755">
    <property type="component" value="Unassembled WGS sequence"/>
</dbReference>
<dbReference type="RefSeq" id="WP_054406569.1">
    <property type="nucleotide sequence ID" value="NZ_FOYA01000019.1"/>
</dbReference>
<gene>
    <name evidence="1" type="ORF">AM493_04690</name>
</gene>
<evidence type="ECO:0000313" key="1">
    <source>
        <dbReference type="EMBL" id="KOS05407.1"/>
    </source>
</evidence>
<proteinExistence type="predicted"/>
<sequence length="95" mass="11296">MKKSEKREQLKKMIGDFFQAKDPVVLTKLRNNIYNEICRLPMSPNDKYALEDDMYLWNYNSDKYIKNIKDDNARLKVLSDFDKMIQNVDNSLLGN</sequence>
<keyword evidence="2" id="KW-1185">Reference proteome</keyword>
<dbReference type="AlphaFoldDB" id="A0A0M8MGP6"/>
<organism evidence="1 2">
    <name type="scientific">Flavobacterium akiainvivens</name>
    <dbReference type="NCBI Taxonomy" id="1202724"/>
    <lineage>
        <taxon>Bacteria</taxon>
        <taxon>Pseudomonadati</taxon>
        <taxon>Bacteroidota</taxon>
        <taxon>Flavobacteriia</taxon>
        <taxon>Flavobacteriales</taxon>
        <taxon>Flavobacteriaceae</taxon>
        <taxon>Flavobacterium</taxon>
    </lineage>
</organism>
<accession>A0A0M8MGP6</accession>
<protein>
    <submittedName>
        <fullName evidence="1">Uncharacterized protein</fullName>
    </submittedName>
</protein>
<evidence type="ECO:0000313" key="2">
    <source>
        <dbReference type="Proteomes" id="UP000037755"/>
    </source>
</evidence>
<dbReference type="PATRIC" id="fig|1202724.3.peg.971"/>
<comment type="caution">
    <text evidence="1">The sequence shown here is derived from an EMBL/GenBank/DDBJ whole genome shotgun (WGS) entry which is preliminary data.</text>
</comment>
<reference evidence="1 2" key="1">
    <citation type="submission" date="2015-08" db="EMBL/GenBank/DDBJ databases">
        <title>Whole genome sequence of Flavobacterium akiainvivens IK-1T, from decaying Wikstroemia oahuensis, an endemic Hawaiian shrub.</title>
        <authorList>
            <person name="Wan X."/>
            <person name="Hou S."/>
            <person name="Saito J."/>
            <person name="Donachie S."/>
        </authorList>
    </citation>
    <scope>NUCLEOTIDE SEQUENCE [LARGE SCALE GENOMIC DNA]</scope>
    <source>
        <strain evidence="1 2">IK-1</strain>
    </source>
</reference>
<dbReference type="EMBL" id="LIYD01000005">
    <property type="protein sequence ID" value="KOS05407.1"/>
    <property type="molecule type" value="Genomic_DNA"/>
</dbReference>
<name>A0A0M8MGP6_9FLAO</name>
<dbReference type="OrthoDB" id="1364070at2"/>